<dbReference type="InterPro" id="IPR033395">
    <property type="entry name" value="DUF5106"/>
</dbReference>
<dbReference type="PROSITE" id="PS51257">
    <property type="entry name" value="PROKAR_LIPOPROTEIN"/>
    <property type="match status" value="1"/>
</dbReference>
<reference evidence="4" key="1">
    <citation type="journal article" date="2019" name="Int. J. Syst. Evol. Microbiol.">
        <title>The Global Catalogue of Microorganisms (GCM) 10K type strain sequencing project: providing services to taxonomists for standard genome sequencing and annotation.</title>
        <authorList>
            <consortium name="The Broad Institute Genomics Platform"/>
            <consortium name="The Broad Institute Genome Sequencing Center for Infectious Disease"/>
            <person name="Wu L."/>
            <person name="Ma J."/>
        </authorList>
    </citation>
    <scope>NUCLEOTIDE SEQUENCE [LARGE SCALE GENOMIC DNA]</scope>
    <source>
        <strain evidence="4">JCM 16704</strain>
    </source>
</reference>
<proteinExistence type="predicted"/>
<dbReference type="Gene3D" id="3.40.30.10">
    <property type="entry name" value="Glutaredoxin"/>
    <property type="match status" value="1"/>
</dbReference>
<evidence type="ECO:0000259" key="2">
    <source>
        <dbReference type="Pfam" id="PF17127"/>
    </source>
</evidence>
<name>A0ABP7YU67_9SPHI</name>
<gene>
    <name evidence="3" type="ORF">GCM10022216_21220</name>
</gene>
<keyword evidence="4" id="KW-1185">Reference proteome</keyword>
<dbReference type="SUPFAM" id="SSF52833">
    <property type="entry name" value="Thioredoxin-like"/>
    <property type="match status" value="1"/>
</dbReference>
<dbReference type="EMBL" id="BAAAZI010000009">
    <property type="protein sequence ID" value="GAA4141315.1"/>
    <property type="molecule type" value="Genomic_DNA"/>
</dbReference>
<sequence>MKYLSFLAASILLVSCQQQKKADQTSGTTEAPSTYQAPTAPAQYTTPEAKSEYVFEHYWDNYNFQDTSVSLNNDYTEQAVVNYINIFDKVKPEKLNDGIEDLLNQAKAEPKTFNLLQSIFDRYLSDPNSPMRNDAYYEVFLVNLLKSDHLDENQKIKYDSRLKLTQKNKVGTRAADFKFLKQDGQISSLYAEQADYLFLMFYEPGCSSCEDAFVYLKSDDAYNKMIESGKLEILAIYPDGDRDIWEDYKSNIPKNWVNGLDQEQVVVNMGLYQILATPTIYLLDKHKNVLLKDATIPQVTSYLSGVTKE</sequence>
<feature type="domain" description="DUF5106" evidence="2">
    <location>
        <begin position="16"/>
        <end position="168"/>
    </location>
</feature>
<dbReference type="Pfam" id="PF17127">
    <property type="entry name" value="DUF5106"/>
    <property type="match status" value="1"/>
</dbReference>
<evidence type="ECO:0000256" key="1">
    <source>
        <dbReference type="SAM" id="MobiDB-lite"/>
    </source>
</evidence>
<dbReference type="Proteomes" id="UP001500101">
    <property type="component" value="Unassembled WGS sequence"/>
</dbReference>
<evidence type="ECO:0000313" key="3">
    <source>
        <dbReference type="EMBL" id="GAA4141315.1"/>
    </source>
</evidence>
<protein>
    <submittedName>
        <fullName evidence="3">DUF5106 domain-containing protein</fullName>
    </submittedName>
</protein>
<comment type="caution">
    <text evidence="3">The sequence shown here is derived from an EMBL/GenBank/DDBJ whole genome shotgun (WGS) entry which is preliminary data.</text>
</comment>
<accession>A0ABP7YU67</accession>
<dbReference type="RefSeq" id="WP_344674688.1">
    <property type="nucleotide sequence ID" value="NZ_BAAAZI010000009.1"/>
</dbReference>
<feature type="region of interest" description="Disordered" evidence="1">
    <location>
        <begin position="22"/>
        <end position="44"/>
    </location>
</feature>
<evidence type="ECO:0000313" key="4">
    <source>
        <dbReference type="Proteomes" id="UP001500101"/>
    </source>
</evidence>
<dbReference type="InterPro" id="IPR036249">
    <property type="entry name" value="Thioredoxin-like_sf"/>
</dbReference>
<organism evidence="3 4">
    <name type="scientific">Sphingobacterium kyonggiense</name>
    <dbReference type="NCBI Taxonomy" id="714075"/>
    <lineage>
        <taxon>Bacteria</taxon>
        <taxon>Pseudomonadati</taxon>
        <taxon>Bacteroidota</taxon>
        <taxon>Sphingobacteriia</taxon>
        <taxon>Sphingobacteriales</taxon>
        <taxon>Sphingobacteriaceae</taxon>
        <taxon>Sphingobacterium</taxon>
    </lineage>
</organism>